<comment type="caution">
    <text evidence="1">The sequence shown here is derived from an EMBL/GenBank/DDBJ whole genome shotgun (WGS) entry which is preliminary data.</text>
</comment>
<evidence type="ECO:0000313" key="1">
    <source>
        <dbReference type="EMBL" id="GEC27953.1"/>
    </source>
</evidence>
<sequence>MAVGTPVVVVAETPAGVVHSDRSGGVRSTGTCELVNDIAEVNPPGGPASRIGSDPVVTISPGRIEVPPRPCPLRPHLLQPRLLWPRSAASPRLPAVAPRHIR</sequence>
<dbReference type="Proteomes" id="UP000320693">
    <property type="component" value="Unassembled WGS sequence"/>
</dbReference>
<proteinExistence type="predicted"/>
<organism evidence="1 2">
    <name type="scientific">Pseudonocardia saturnea</name>
    <dbReference type="NCBI Taxonomy" id="33909"/>
    <lineage>
        <taxon>Bacteria</taxon>
        <taxon>Bacillati</taxon>
        <taxon>Actinomycetota</taxon>
        <taxon>Actinomycetes</taxon>
        <taxon>Pseudonocardiales</taxon>
        <taxon>Pseudonocardiaceae</taxon>
        <taxon>Pseudonocardia</taxon>
    </lineage>
</organism>
<name>A0ABQ0S4V5_9PSEU</name>
<keyword evidence="2" id="KW-1185">Reference proteome</keyword>
<reference evidence="1 2" key="1">
    <citation type="submission" date="2019-06" db="EMBL/GenBank/DDBJ databases">
        <title>Whole genome shotgun sequence of Pseudonocardia saturnea NBRC 14499.</title>
        <authorList>
            <person name="Hosoyama A."/>
            <person name="Uohara A."/>
            <person name="Ohji S."/>
            <person name="Ichikawa N."/>
        </authorList>
    </citation>
    <scope>NUCLEOTIDE SEQUENCE [LARGE SCALE GENOMIC DNA]</scope>
    <source>
        <strain evidence="1 2">NBRC 14499</strain>
    </source>
</reference>
<protein>
    <submittedName>
        <fullName evidence="1">Uncharacterized protein</fullName>
    </submittedName>
</protein>
<dbReference type="EMBL" id="BJNH01000066">
    <property type="protein sequence ID" value="GEC27953.1"/>
    <property type="molecule type" value="Genomic_DNA"/>
</dbReference>
<accession>A0ABQ0S4V5</accession>
<gene>
    <name evidence="1" type="ORF">PSA01_49820</name>
</gene>
<evidence type="ECO:0000313" key="2">
    <source>
        <dbReference type="Proteomes" id="UP000320693"/>
    </source>
</evidence>